<keyword evidence="3" id="KW-1185">Reference proteome</keyword>
<dbReference type="Proteomes" id="UP001379235">
    <property type="component" value="Unassembled WGS sequence"/>
</dbReference>
<keyword evidence="1" id="KW-0472">Membrane</keyword>
<dbReference type="EMBL" id="JBBHJY010000004">
    <property type="protein sequence ID" value="MEJ6010231.1"/>
    <property type="molecule type" value="Genomic_DNA"/>
</dbReference>
<protein>
    <submittedName>
        <fullName evidence="2">MerC domain-containing protein</fullName>
    </submittedName>
</protein>
<proteinExistence type="predicted"/>
<gene>
    <name evidence="2" type="ORF">WG900_09910</name>
</gene>
<name>A0ABU8S8E2_9SPHN</name>
<feature type="transmembrane region" description="Helical" evidence="1">
    <location>
        <begin position="16"/>
        <end position="40"/>
    </location>
</feature>
<feature type="transmembrane region" description="Helical" evidence="1">
    <location>
        <begin position="75"/>
        <end position="95"/>
    </location>
</feature>
<dbReference type="InterPro" id="IPR004891">
    <property type="entry name" value="Mercury-R_MerC"/>
</dbReference>
<feature type="transmembrane region" description="Helical" evidence="1">
    <location>
        <begin position="101"/>
        <end position="121"/>
    </location>
</feature>
<evidence type="ECO:0000313" key="2">
    <source>
        <dbReference type="EMBL" id="MEJ6010231.1"/>
    </source>
</evidence>
<keyword evidence="1" id="KW-0812">Transmembrane</keyword>
<organism evidence="2 3">
    <name type="scientific">Novosphingobium aquae</name>
    <dbReference type="NCBI Taxonomy" id="3133435"/>
    <lineage>
        <taxon>Bacteria</taxon>
        <taxon>Pseudomonadati</taxon>
        <taxon>Pseudomonadota</taxon>
        <taxon>Alphaproteobacteria</taxon>
        <taxon>Sphingomonadales</taxon>
        <taxon>Sphingomonadaceae</taxon>
        <taxon>Novosphingobium</taxon>
    </lineage>
</organism>
<dbReference type="RefSeq" id="WP_339966753.1">
    <property type="nucleotide sequence ID" value="NZ_JBBHJY010000004.1"/>
</dbReference>
<dbReference type="Pfam" id="PF03203">
    <property type="entry name" value="MerC"/>
    <property type="match status" value="1"/>
</dbReference>
<evidence type="ECO:0000313" key="3">
    <source>
        <dbReference type="Proteomes" id="UP001379235"/>
    </source>
</evidence>
<sequence length="123" mass="12559">MAKAQFSIRDRLDRTGIFISGLCAVHCLVSLVLVSALGLGGQLLLAPAIHRVGLGLAIAVGAVTLGIGVFRHGQIWPLLVGSVGLVLMTGGLLVPHGPAEAILTIAGVGMVASAHIMNLRLAR</sequence>
<reference evidence="2 3" key="1">
    <citation type="submission" date="2024-03" db="EMBL/GenBank/DDBJ databases">
        <authorList>
            <person name="Jo J.-H."/>
        </authorList>
    </citation>
    <scope>NUCLEOTIDE SEQUENCE [LARGE SCALE GENOMIC DNA]</scope>
    <source>
        <strain evidence="2 3">AS3R-12</strain>
    </source>
</reference>
<evidence type="ECO:0000256" key="1">
    <source>
        <dbReference type="SAM" id="Phobius"/>
    </source>
</evidence>
<comment type="caution">
    <text evidence="2">The sequence shown here is derived from an EMBL/GenBank/DDBJ whole genome shotgun (WGS) entry which is preliminary data.</text>
</comment>
<keyword evidence="1" id="KW-1133">Transmembrane helix</keyword>
<feature type="transmembrane region" description="Helical" evidence="1">
    <location>
        <begin position="52"/>
        <end position="70"/>
    </location>
</feature>
<accession>A0ABU8S8E2</accession>